<keyword evidence="6" id="KW-1185">Reference proteome</keyword>
<evidence type="ECO:0000256" key="1">
    <source>
        <dbReference type="ARBA" id="ARBA00008834"/>
    </source>
</evidence>
<comment type="caution">
    <text evidence="5">The sequence shown here is derived from an EMBL/GenBank/DDBJ whole genome shotgun (WGS) entry which is preliminary data.</text>
</comment>
<dbReference type="Gene3D" id="2.160.20.10">
    <property type="entry name" value="Single-stranded right-handed beta-helix, Pectin lyase-like"/>
    <property type="match status" value="1"/>
</dbReference>
<dbReference type="PANTHER" id="PTHR31339">
    <property type="entry name" value="PECTIN LYASE-RELATED"/>
    <property type="match status" value="1"/>
</dbReference>
<sequence>MTTTFNIRDFGAVGDGNTNDALAIQTAIDAANANGGGTVLVPAGATFLSGSIVLKSNVELHIERGATLQASGHWADITERHTVSALSSGVVNEETLQSGLFIAAYDATNIAVTGAGTIDGGGRFYVLEDLGPIYLMPVNRPFTLFFIGCSDVTLKDTLYRDGALWTVRLTGCESVLIHSIRIRGDMKLPNADGIDLDRCRDVRISDCDIRCPDDAISLKTCEEFPDLGPCENITVTNCILETKSSALVIGVDATSPIRNVVFDNCVIKNSHRGLSVNLGQDSLYENILFSNIVVETRIYDDSWWGKGEVIYVSAFPWQEAIGRVRNVRFVNILARGENGVHIAANEPGLIEGLLLENVRVEIDHWSEFEGGKYDRRPFSGEEKIYDYPTSAFHIDTASDITVRNCEAVWGDEKQSYYAHAIETINTENVVIEGFRGQSAFPDRLAAIVSH</sequence>
<dbReference type="Pfam" id="PF00295">
    <property type="entry name" value="Glyco_hydro_28"/>
    <property type="match status" value="1"/>
</dbReference>
<dbReference type="InterPro" id="IPR006626">
    <property type="entry name" value="PbH1"/>
</dbReference>
<accession>A0A917B4C6</accession>
<dbReference type="InterPro" id="IPR011050">
    <property type="entry name" value="Pectin_lyase_fold/virulence"/>
</dbReference>
<evidence type="ECO:0000256" key="2">
    <source>
        <dbReference type="ARBA" id="ARBA00022801"/>
    </source>
</evidence>
<dbReference type="Proteomes" id="UP000598775">
    <property type="component" value="Unassembled WGS sequence"/>
</dbReference>
<dbReference type="AlphaFoldDB" id="A0A917B4C6"/>
<dbReference type="GO" id="GO:0004650">
    <property type="term" value="F:polygalacturonase activity"/>
    <property type="evidence" value="ECO:0007669"/>
    <property type="project" value="InterPro"/>
</dbReference>
<keyword evidence="2 4" id="KW-0378">Hydrolase</keyword>
<dbReference type="PANTHER" id="PTHR31339:SF9">
    <property type="entry name" value="PLASMIN AND FIBRONECTIN-BINDING PROTEIN A"/>
    <property type="match status" value="1"/>
</dbReference>
<dbReference type="GO" id="GO:0005975">
    <property type="term" value="P:carbohydrate metabolic process"/>
    <property type="evidence" value="ECO:0007669"/>
    <property type="project" value="InterPro"/>
</dbReference>
<evidence type="ECO:0000256" key="4">
    <source>
        <dbReference type="RuleBase" id="RU361169"/>
    </source>
</evidence>
<dbReference type="EMBL" id="BMGP01000002">
    <property type="protein sequence ID" value="GGF20808.1"/>
    <property type="molecule type" value="Genomic_DNA"/>
</dbReference>
<keyword evidence="3 4" id="KW-0326">Glycosidase</keyword>
<evidence type="ECO:0000256" key="3">
    <source>
        <dbReference type="ARBA" id="ARBA00023295"/>
    </source>
</evidence>
<dbReference type="InterPro" id="IPR000743">
    <property type="entry name" value="Glyco_hydro_28"/>
</dbReference>
<proteinExistence type="inferred from homology"/>
<reference evidence="5 6" key="1">
    <citation type="journal article" date="2014" name="Int. J. Syst. Evol. Microbiol.">
        <title>Complete genome sequence of Corynebacterium casei LMG S-19264T (=DSM 44701T), isolated from a smear-ripened cheese.</title>
        <authorList>
            <consortium name="US DOE Joint Genome Institute (JGI-PGF)"/>
            <person name="Walter F."/>
            <person name="Albersmeier A."/>
            <person name="Kalinowski J."/>
            <person name="Ruckert C."/>
        </authorList>
    </citation>
    <scope>NUCLEOTIDE SEQUENCE [LARGE SCALE GENOMIC DNA]</scope>
    <source>
        <strain evidence="5 6">CGMCC 1.12976</strain>
    </source>
</reference>
<evidence type="ECO:0000313" key="6">
    <source>
        <dbReference type="Proteomes" id="UP000598775"/>
    </source>
</evidence>
<name>A0A917B4C6_9MICO</name>
<dbReference type="InterPro" id="IPR051801">
    <property type="entry name" value="GH28_Enzymes"/>
</dbReference>
<evidence type="ECO:0000313" key="5">
    <source>
        <dbReference type="EMBL" id="GGF20808.1"/>
    </source>
</evidence>
<dbReference type="RefSeq" id="WP_188675504.1">
    <property type="nucleotide sequence ID" value="NZ_BMGP01000002.1"/>
</dbReference>
<gene>
    <name evidence="5" type="ORF">GCM10011399_13060</name>
</gene>
<dbReference type="InterPro" id="IPR012334">
    <property type="entry name" value="Pectin_lyas_fold"/>
</dbReference>
<dbReference type="SUPFAM" id="SSF51126">
    <property type="entry name" value="Pectin lyase-like"/>
    <property type="match status" value="1"/>
</dbReference>
<organism evidence="5 6">
    <name type="scientific">Subtercola lobariae</name>
    <dbReference type="NCBI Taxonomy" id="1588641"/>
    <lineage>
        <taxon>Bacteria</taxon>
        <taxon>Bacillati</taxon>
        <taxon>Actinomycetota</taxon>
        <taxon>Actinomycetes</taxon>
        <taxon>Micrococcales</taxon>
        <taxon>Microbacteriaceae</taxon>
        <taxon>Subtercola</taxon>
    </lineage>
</organism>
<dbReference type="SMART" id="SM00710">
    <property type="entry name" value="PbH1"/>
    <property type="match status" value="5"/>
</dbReference>
<protein>
    <submittedName>
        <fullName evidence="5">Endopolygalacturonase</fullName>
    </submittedName>
</protein>
<comment type="similarity">
    <text evidence="1 4">Belongs to the glycosyl hydrolase 28 family.</text>
</comment>